<organism evidence="5 6">
    <name type="scientific">Alkalispirochaeta sphaeroplastigenens</name>
    <dbReference type="NCBI Taxonomy" id="1187066"/>
    <lineage>
        <taxon>Bacteria</taxon>
        <taxon>Pseudomonadati</taxon>
        <taxon>Spirochaetota</taxon>
        <taxon>Spirochaetia</taxon>
        <taxon>Spirochaetales</taxon>
        <taxon>Spirochaetaceae</taxon>
        <taxon>Alkalispirochaeta</taxon>
    </lineage>
</organism>
<name>A0A2S4JHG1_9SPIO</name>
<dbReference type="OrthoDB" id="9798191at2"/>
<dbReference type="PROSITE" id="PS51257">
    <property type="entry name" value="PROKAR_LIPOPROTEIN"/>
    <property type="match status" value="1"/>
</dbReference>
<dbReference type="AlphaFoldDB" id="A0A2S4JHG1"/>
<evidence type="ECO:0000256" key="3">
    <source>
        <dbReference type="ARBA" id="ARBA00022448"/>
    </source>
</evidence>
<dbReference type="Pfam" id="PF01547">
    <property type="entry name" value="SBP_bac_1"/>
    <property type="match status" value="1"/>
</dbReference>
<comment type="similarity">
    <text evidence="2">Belongs to the bacterial solute-binding protein 1 family.</text>
</comment>
<keyword evidence="4" id="KW-0732">Signal</keyword>
<feature type="signal peptide" evidence="4">
    <location>
        <begin position="1"/>
        <end position="28"/>
    </location>
</feature>
<protein>
    <submittedName>
        <fullName evidence="5">ABC transporter substrate-binding protein</fullName>
    </submittedName>
</protein>
<dbReference type="SUPFAM" id="SSF53850">
    <property type="entry name" value="Periplasmic binding protein-like II"/>
    <property type="match status" value="1"/>
</dbReference>
<keyword evidence="6" id="KW-1185">Reference proteome</keyword>
<comment type="subcellular location">
    <subcellularLocation>
        <location evidence="1">Periplasm</location>
    </subcellularLocation>
</comment>
<gene>
    <name evidence="5" type="ORF">AU468_11370</name>
</gene>
<evidence type="ECO:0000256" key="1">
    <source>
        <dbReference type="ARBA" id="ARBA00004418"/>
    </source>
</evidence>
<reference evidence="6" key="1">
    <citation type="submission" date="2015-12" db="EMBL/GenBank/DDBJ databases">
        <authorList>
            <person name="Lodha T.D."/>
            <person name="Chintalapati S."/>
            <person name="Chintalapati V.R."/>
            <person name="Sravanthi T."/>
        </authorList>
    </citation>
    <scope>NUCLEOTIDE SEQUENCE [LARGE SCALE GENOMIC DNA]</scope>
    <source>
        <strain evidence="6">JC133</strain>
    </source>
</reference>
<dbReference type="Gene3D" id="3.40.190.10">
    <property type="entry name" value="Periplasmic binding protein-like II"/>
    <property type="match status" value="2"/>
</dbReference>
<comment type="caution">
    <text evidence="5">The sequence shown here is derived from an EMBL/GenBank/DDBJ whole genome shotgun (WGS) entry which is preliminary data.</text>
</comment>
<evidence type="ECO:0000313" key="6">
    <source>
        <dbReference type="Proteomes" id="UP000237350"/>
    </source>
</evidence>
<dbReference type="GO" id="GO:0042597">
    <property type="term" value="C:periplasmic space"/>
    <property type="evidence" value="ECO:0007669"/>
    <property type="project" value="UniProtKB-SubCell"/>
</dbReference>
<sequence>MKHLVRPGSFPVVFLACFLLLAPSLLQAGGQKEDDGRVVLTTYLQKDPANPQFEGHNAVMEAFAEAHPHITFRHEYATGEAFHQKFQAMAASGRLPDLFTTYVGKRTAYITETGRVLDLRPYLEQEFLDGFTPAAWEPQGPEGEIYTVPPSMAVCHVMYANTAIMDELGLTFPETYQELLDQVETIRRAGYYPISLGNRDQWPMNSWLLSVLVDRLGGQEWFHDAMSGQAAFTDRPFVRSLEIIQEMVAKNVFSPGVNQMSNPEANQEFYQGRSVYLIDAGWRTSAMTNILDIPQQEAIYLGTFPRVDGSVRHGSSAAVPSEGFGLNVNLPQDPRKLEAALEFIRFYKGPQGAAIRLQHGEVPSYTLDYDDFDLPLLQRAYAEFQVNTPMGYVIDAKMDGEGMGILNPAIQAMMFGNLSPLQVARSYEEWVAANDSSRVGN</sequence>
<accession>A0A2S4JHG1</accession>
<dbReference type="InterPro" id="IPR006059">
    <property type="entry name" value="SBP"/>
</dbReference>
<evidence type="ECO:0000256" key="4">
    <source>
        <dbReference type="SAM" id="SignalP"/>
    </source>
</evidence>
<dbReference type="EMBL" id="LPWH01000112">
    <property type="protein sequence ID" value="POQ98982.1"/>
    <property type="molecule type" value="Genomic_DNA"/>
</dbReference>
<keyword evidence="3" id="KW-0813">Transport</keyword>
<dbReference type="PANTHER" id="PTHR43649:SF29">
    <property type="entry name" value="OSMOPROTECTIVE COMPOUNDS-BINDING PROTEIN GGTB"/>
    <property type="match status" value="1"/>
</dbReference>
<dbReference type="InterPro" id="IPR050490">
    <property type="entry name" value="Bact_solute-bd_prot1"/>
</dbReference>
<evidence type="ECO:0000256" key="2">
    <source>
        <dbReference type="ARBA" id="ARBA00008520"/>
    </source>
</evidence>
<dbReference type="Proteomes" id="UP000237350">
    <property type="component" value="Unassembled WGS sequence"/>
</dbReference>
<dbReference type="PANTHER" id="PTHR43649">
    <property type="entry name" value="ARABINOSE-BINDING PROTEIN-RELATED"/>
    <property type="match status" value="1"/>
</dbReference>
<proteinExistence type="inferred from homology"/>
<feature type="chain" id="PRO_5015727174" evidence="4">
    <location>
        <begin position="29"/>
        <end position="441"/>
    </location>
</feature>
<dbReference type="RefSeq" id="WP_103680836.1">
    <property type="nucleotide sequence ID" value="NZ_LPWH01000112.1"/>
</dbReference>
<evidence type="ECO:0000313" key="5">
    <source>
        <dbReference type="EMBL" id="POQ98982.1"/>
    </source>
</evidence>